<dbReference type="InterPro" id="IPR013783">
    <property type="entry name" value="Ig-like_fold"/>
</dbReference>
<feature type="signal peptide" evidence="1">
    <location>
        <begin position="1"/>
        <end position="24"/>
    </location>
</feature>
<dbReference type="CDD" id="cd01659">
    <property type="entry name" value="TRX_superfamily"/>
    <property type="match status" value="1"/>
</dbReference>
<evidence type="ECO:0000313" key="2">
    <source>
        <dbReference type="EMBL" id="PXX20245.1"/>
    </source>
</evidence>
<evidence type="ECO:0000256" key="1">
    <source>
        <dbReference type="SAM" id="SignalP"/>
    </source>
</evidence>
<keyword evidence="1" id="KW-0732">Signal</keyword>
<comment type="caution">
    <text evidence="2">The sequence shown here is derived from an EMBL/GenBank/DDBJ whole genome shotgun (WGS) entry which is preliminary data.</text>
</comment>
<dbReference type="Proteomes" id="UP000248314">
    <property type="component" value="Unassembled WGS sequence"/>
</dbReference>
<organism evidence="2 3">
    <name type="scientific">Hoylesella shahii DSM 15611 = JCM 12083</name>
    <dbReference type="NCBI Taxonomy" id="1122991"/>
    <lineage>
        <taxon>Bacteria</taxon>
        <taxon>Pseudomonadati</taxon>
        <taxon>Bacteroidota</taxon>
        <taxon>Bacteroidia</taxon>
        <taxon>Bacteroidales</taxon>
        <taxon>Prevotellaceae</taxon>
        <taxon>Hoylesella</taxon>
    </lineage>
</organism>
<evidence type="ECO:0000313" key="3">
    <source>
        <dbReference type="Proteomes" id="UP000248314"/>
    </source>
</evidence>
<dbReference type="SUPFAM" id="SSF52833">
    <property type="entry name" value="Thioredoxin-like"/>
    <property type="match status" value="1"/>
</dbReference>
<dbReference type="RefSeq" id="WP_110370402.1">
    <property type="nucleotide sequence ID" value="NZ_QJJX01000029.1"/>
</dbReference>
<dbReference type="AlphaFoldDB" id="A0A318HQU0"/>
<dbReference type="Gene3D" id="3.40.30.10">
    <property type="entry name" value="Glutaredoxin"/>
    <property type="match status" value="1"/>
</dbReference>
<name>A0A318HQU0_9BACT</name>
<reference evidence="2 3" key="1">
    <citation type="submission" date="2018-05" db="EMBL/GenBank/DDBJ databases">
        <title>Genomic Encyclopedia of Type Strains, Phase I: the one thousand microbial genomes (KMG-I) project.</title>
        <authorList>
            <person name="Kyrpides N."/>
        </authorList>
    </citation>
    <scope>NUCLEOTIDE SEQUENCE [LARGE SCALE GENOMIC DNA]</scope>
    <source>
        <strain evidence="2 3">DSM 15611</strain>
    </source>
</reference>
<dbReference type="EMBL" id="QJJX01000029">
    <property type="protein sequence ID" value="PXX20245.1"/>
    <property type="molecule type" value="Genomic_DNA"/>
</dbReference>
<feature type="chain" id="PRO_5016384882" evidence="1">
    <location>
        <begin position="25"/>
        <end position="437"/>
    </location>
</feature>
<dbReference type="STRING" id="1122991.GCA_000613445_00298"/>
<dbReference type="Gene3D" id="2.60.40.10">
    <property type="entry name" value="Immunoglobulins"/>
    <property type="match status" value="1"/>
</dbReference>
<proteinExistence type="predicted"/>
<keyword evidence="3" id="KW-1185">Reference proteome</keyword>
<accession>A0A318HQU0</accession>
<dbReference type="InterPro" id="IPR036249">
    <property type="entry name" value="Thioredoxin-like_sf"/>
</dbReference>
<protein>
    <submittedName>
        <fullName evidence="2">Outer membrane protein Omp28</fullName>
    </submittedName>
</protein>
<gene>
    <name evidence="2" type="ORF">EJ73_02150</name>
</gene>
<sequence>MKKSSFMRLCALMLVLYICNKAFAAFGDNNLAPIASPSLIVEKGETNAQGKFACVNYGGNAIKSFHYRLSIDGKVLEEKEVKLAQPIAPTDTKELLVNVPTLKELGDYKVTCEITKVNGQPNTTTFSESSLNMVVLSKKPKCRVVFEDYTATWCQYCPRATAIMEYMSKKHPDDFIGIAIHSRDQMGIENYYGTGSPVRGYPTIWASRYSQIKDYTGEDAYDDAKNRGAVMDIEVQAEWDVRKTTISVQSFTTFRRSLSNARYALAYVIVEDGMQGRSWAQANYFYGRYEYENENSELRTFTRGGNPVYNLKYNHVARDFKGIGSGIDNSLPSRVTADKAISHKVTFSNIGTYWQPQNKNNLHVVVLVIDRSSNYIVNAARCSIGAHGTTGVEAVNTQTERVEVARFNLKGQRLSAPEPGINVVKYNDGTVKKVLVR</sequence>